<feature type="compositionally biased region" description="Basic and acidic residues" evidence="1">
    <location>
        <begin position="120"/>
        <end position="134"/>
    </location>
</feature>
<feature type="signal peptide" evidence="2">
    <location>
        <begin position="1"/>
        <end position="18"/>
    </location>
</feature>
<dbReference type="Proteomes" id="UP000314294">
    <property type="component" value="Unassembled WGS sequence"/>
</dbReference>
<comment type="caution">
    <text evidence="3">The sequence shown here is derived from an EMBL/GenBank/DDBJ whole genome shotgun (WGS) entry which is preliminary data.</text>
</comment>
<feature type="compositionally biased region" description="Basic residues" evidence="1">
    <location>
        <begin position="105"/>
        <end position="119"/>
    </location>
</feature>
<protein>
    <submittedName>
        <fullName evidence="3">Uncharacterized protein</fullName>
    </submittedName>
</protein>
<evidence type="ECO:0000256" key="2">
    <source>
        <dbReference type="SAM" id="SignalP"/>
    </source>
</evidence>
<organism evidence="3 4">
    <name type="scientific">Liparis tanakae</name>
    <name type="common">Tanaka's snailfish</name>
    <dbReference type="NCBI Taxonomy" id="230148"/>
    <lineage>
        <taxon>Eukaryota</taxon>
        <taxon>Metazoa</taxon>
        <taxon>Chordata</taxon>
        <taxon>Craniata</taxon>
        <taxon>Vertebrata</taxon>
        <taxon>Euteleostomi</taxon>
        <taxon>Actinopterygii</taxon>
        <taxon>Neopterygii</taxon>
        <taxon>Teleostei</taxon>
        <taxon>Neoteleostei</taxon>
        <taxon>Acanthomorphata</taxon>
        <taxon>Eupercaria</taxon>
        <taxon>Perciformes</taxon>
        <taxon>Cottioidei</taxon>
        <taxon>Cottales</taxon>
        <taxon>Liparidae</taxon>
        <taxon>Liparis</taxon>
    </lineage>
</organism>
<name>A0A4Z2HI72_9TELE</name>
<evidence type="ECO:0000256" key="1">
    <source>
        <dbReference type="SAM" id="MobiDB-lite"/>
    </source>
</evidence>
<proteinExistence type="predicted"/>
<accession>A0A4Z2HI72</accession>
<dbReference type="EMBL" id="SRLO01000233">
    <property type="protein sequence ID" value="TNN65537.1"/>
    <property type="molecule type" value="Genomic_DNA"/>
</dbReference>
<gene>
    <name evidence="3" type="ORF">EYF80_024215</name>
</gene>
<sequence length="205" mass="22698">MLTCVRSLLLFHLKYGLTTENPNSVLGVQQLEQLEERTCSQPLELRLCKFGPTALSLTYIRTSMQVADKTIAGGCHYVITLMQRSNKGFSHQEMERTLRDTQILRRRSGALKSHRRSAGRRADDAAPRTDDRRSTGPPLGVFPEETVQHQTCSVHRALSYTRIQKKSRVGTFRPGCRKSVSSGYVLHAVAGKMSSYAGGSSLGSG</sequence>
<evidence type="ECO:0000313" key="4">
    <source>
        <dbReference type="Proteomes" id="UP000314294"/>
    </source>
</evidence>
<feature type="chain" id="PRO_5021288324" evidence="2">
    <location>
        <begin position="19"/>
        <end position="205"/>
    </location>
</feature>
<dbReference type="AlphaFoldDB" id="A0A4Z2HI72"/>
<keyword evidence="2" id="KW-0732">Signal</keyword>
<evidence type="ECO:0000313" key="3">
    <source>
        <dbReference type="EMBL" id="TNN65537.1"/>
    </source>
</evidence>
<keyword evidence="4" id="KW-1185">Reference proteome</keyword>
<reference evidence="3 4" key="1">
    <citation type="submission" date="2019-03" db="EMBL/GenBank/DDBJ databases">
        <title>First draft genome of Liparis tanakae, snailfish: a comprehensive survey of snailfish specific genes.</title>
        <authorList>
            <person name="Kim W."/>
            <person name="Song I."/>
            <person name="Jeong J.-H."/>
            <person name="Kim D."/>
            <person name="Kim S."/>
            <person name="Ryu S."/>
            <person name="Song J.Y."/>
            <person name="Lee S.K."/>
        </authorList>
    </citation>
    <scope>NUCLEOTIDE SEQUENCE [LARGE SCALE GENOMIC DNA]</scope>
    <source>
        <tissue evidence="3">Muscle</tissue>
    </source>
</reference>
<feature type="region of interest" description="Disordered" evidence="1">
    <location>
        <begin position="105"/>
        <end position="143"/>
    </location>
</feature>